<feature type="domain" description="Heparinase II/III-like C-terminal" evidence="2">
    <location>
        <begin position="364"/>
        <end position="515"/>
    </location>
</feature>
<gene>
    <name evidence="3" type="ORF">SAMN04244559_00724</name>
</gene>
<dbReference type="RefSeq" id="WP_074765611.1">
    <property type="nucleotide sequence ID" value="NZ_FNWO01000002.1"/>
</dbReference>
<organism evidence="3 4">
    <name type="scientific">Magnetospirillum fulvum</name>
    <name type="common">Rhodospirillum fulvum</name>
    <dbReference type="NCBI Taxonomy" id="1082"/>
    <lineage>
        <taxon>Bacteria</taxon>
        <taxon>Pseudomonadati</taxon>
        <taxon>Pseudomonadota</taxon>
        <taxon>Alphaproteobacteria</taxon>
        <taxon>Rhodospirillales</taxon>
        <taxon>Rhodospirillaceae</taxon>
        <taxon>Magnetospirillum</taxon>
    </lineage>
</organism>
<protein>
    <submittedName>
        <fullName evidence="3">Heparinase II/III-like protein</fullName>
    </submittedName>
</protein>
<proteinExistence type="predicted"/>
<dbReference type="AlphaFoldDB" id="A0A1H6GYH6"/>
<dbReference type="OrthoDB" id="7335480at2"/>
<dbReference type="Gene3D" id="2.70.98.70">
    <property type="match status" value="1"/>
</dbReference>
<name>A0A1H6GYH6_MAGFU</name>
<dbReference type="InterPro" id="IPR012480">
    <property type="entry name" value="Hepar_II_III_C"/>
</dbReference>
<dbReference type="InterPro" id="IPR008929">
    <property type="entry name" value="Chondroitin_lyas"/>
</dbReference>
<evidence type="ECO:0000313" key="4">
    <source>
        <dbReference type="Proteomes" id="UP000182983"/>
    </source>
</evidence>
<accession>A0A1H6GYH6</accession>
<comment type="subcellular location">
    <subcellularLocation>
        <location evidence="1">Cell envelope</location>
    </subcellularLocation>
</comment>
<dbReference type="Proteomes" id="UP000182983">
    <property type="component" value="Unassembled WGS sequence"/>
</dbReference>
<dbReference type="Pfam" id="PF07940">
    <property type="entry name" value="Hepar_II_III_C"/>
    <property type="match status" value="1"/>
</dbReference>
<dbReference type="EMBL" id="FNWO01000002">
    <property type="protein sequence ID" value="SEH28559.1"/>
    <property type="molecule type" value="Genomic_DNA"/>
</dbReference>
<dbReference type="GO" id="GO:0030313">
    <property type="term" value="C:cell envelope"/>
    <property type="evidence" value="ECO:0007669"/>
    <property type="project" value="UniProtKB-SubCell"/>
</dbReference>
<sequence>MLPALLRKTRSLSADPVLRRWLGARLLLRTPGEPAFTAHRPPVLGASWAGLPLESPRAAFPPLPPGPPDRPIRLRLPGTTVTLEPGAATSLFERKFADPEAERGLHRFGWVPLMDPGDDPRWVGAIWAAWRARFGDAPSLAAWRADVAADRAATLLTFAQTHGLPGPAADTLAVLAAHGPAIAARLDYFGPRRTTSRLFKNGRGLYRLGLALGLPAATDAGARLMLSEAERIFRPSGMLDEGSSHDHLLMTRALADVWLAATAHGRPEAVPFEARLRAAAGHLVHLCLPGGLPLIGRIAADAPPAHLACLLPGGDRDSGWMATLPRPDRDRLATLLDGLPLGPGAIDDGWLSARFGAWSGLWHADPEGWGSLSGHGHQDCGGFELHHQSEAILIDLGNGPDSAADATASAHNGLTIDGADPYPLNRPCYAPAFRDKIAGPAVLALDDSGVALAHHGFRRLRNVGMTERRWLFSGDRVVIRDRIDGRDRHTVVRRLYTPCAVERAERGVILTTASGRRFHLAAGDAPLLPSPCRRWLAHGESVPATGLVLSLFPQLPWTGTLTIEAL</sequence>
<dbReference type="Gene3D" id="1.50.10.100">
    <property type="entry name" value="Chondroitin AC/alginate lyase"/>
    <property type="match status" value="1"/>
</dbReference>
<evidence type="ECO:0000313" key="3">
    <source>
        <dbReference type="EMBL" id="SEH28559.1"/>
    </source>
</evidence>
<dbReference type="GO" id="GO:0016829">
    <property type="term" value="F:lyase activity"/>
    <property type="evidence" value="ECO:0007669"/>
    <property type="project" value="InterPro"/>
</dbReference>
<keyword evidence="4" id="KW-1185">Reference proteome</keyword>
<reference evidence="4" key="1">
    <citation type="submission" date="2016-10" db="EMBL/GenBank/DDBJ databases">
        <authorList>
            <person name="Varghese N."/>
            <person name="Submissions S."/>
        </authorList>
    </citation>
    <scope>NUCLEOTIDE SEQUENCE [LARGE SCALE GENOMIC DNA]</scope>
    <source>
        <strain evidence="4">DSM 13234</strain>
    </source>
</reference>
<evidence type="ECO:0000259" key="2">
    <source>
        <dbReference type="Pfam" id="PF07940"/>
    </source>
</evidence>
<evidence type="ECO:0000256" key="1">
    <source>
        <dbReference type="ARBA" id="ARBA00004196"/>
    </source>
</evidence>